<proteinExistence type="predicted"/>
<dbReference type="AlphaFoldDB" id="A0A8D8BS98"/>
<dbReference type="EMBL" id="HBUE01087920">
    <property type="protein sequence ID" value="CAG6480320.1"/>
    <property type="molecule type" value="Transcribed_RNA"/>
</dbReference>
<evidence type="ECO:0000313" key="1">
    <source>
        <dbReference type="EMBL" id="CAG6480320.1"/>
    </source>
</evidence>
<sequence>MGNLLSSAMMTGAGFLSGDVLVGEWPFCELGDLRFGMNVPVLLGLPGTSEFRLPDEFRLVLRGFSCRFDLRTSGRAGLGSEPLILAFKLRLDTDPEFILLRKLILSTGFSLDWKPSVGILLAFRKPIPRSFTGTCFLEAFLIAGDCLLISAMISDSCSRNSPSFFFGVTFTGVPPFDLVM</sequence>
<dbReference type="EMBL" id="HBUE01087922">
    <property type="protein sequence ID" value="CAG6480322.1"/>
    <property type="molecule type" value="Transcribed_RNA"/>
</dbReference>
<organism evidence="1">
    <name type="scientific">Culex pipiens</name>
    <name type="common">House mosquito</name>
    <dbReference type="NCBI Taxonomy" id="7175"/>
    <lineage>
        <taxon>Eukaryota</taxon>
        <taxon>Metazoa</taxon>
        <taxon>Ecdysozoa</taxon>
        <taxon>Arthropoda</taxon>
        <taxon>Hexapoda</taxon>
        <taxon>Insecta</taxon>
        <taxon>Pterygota</taxon>
        <taxon>Neoptera</taxon>
        <taxon>Endopterygota</taxon>
        <taxon>Diptera</taxon>
        <taxon>Nematocera</taxon>
        <taxon>Culicoidea</taxon>
        <taxon>Culicidae</taxon>
        <taxon>Culicinae</taxon>
        <taxon>Culicini</taxon>
        <taxon>Culex</taxon>
        <taxon>Culex</taxon>
    </lineage>
</organism>
<dbReference type="EMBL" id="HBUE01087918">
    <property type="protein sequence ID" value="CAG6480318.1"/>
    <property type="molecule type" value="Transcribed_RNA"/>
</dbReference>
<name>A0A8D8BS98_CULPI</name>
<reference evidence="1" key="1">
    <citation type="submission" date="2021-05" db="EMBL/GenBank/DDBJ databases">
        <authorList>
            <person name="Alioto T."/>
            <person name="Alioto T."/>
            <person name="Gomez Garrido J."/>
        </authorList>
    </citation>
    <scope>NUCLEOTIDE SEQUENCE</scope>
</reference>
<protein>
    <submittedName>
        <fullName evidence="1">(northern house mosquito) hypothetical protein</fullName>
    </submittedName>
</protein>
<accession>A0A8D8BS98</accession>